<gene>
    <name evidence="6" type="ordered locus">Rmar_1916</name>
</gene>
<dbReference type="HOGENOM" id="CLU_1293474_0_0_10"/>
<evidence type="ECO:0000256" key="4">
    <source>
        <dbReference type="ARBA" id="ARBA00048141"/>
    </source>
</evidence>
<dbReference type="Pfam" id="PF00696">
    <property type="entry name" value="AA_kinase"/>
    <property type="match status" value="1"/>
</dbReference>
<proteinExistence type="predicted"/>
<dbReference type="Gene3D" id="3.40.1160.10">
    <property type="entry name" value="Acetylglutamate kinase-like"/>
    <property type="match status" value="1"/>
</dbReference>
<dbReference type="AlphaFoldDB" id="D0MJZ1"/>
<comment type="catalytic activity">
    <reaction evidence="4">
        <text>N-acetyl-L-glutamate + ATP = N-acetyl-L-glutamyl 5-phosphate + ADP</text>
        <dbReference type="Rhea" id="RHEA:14629"/>
        <dbReference type="ChEBI" id="CHEBI:30616"/>
        <dbReference type="ChEBI" id="CHEBI:44337"/>
        <dbReference type="ChEBI" id="CHEBI:57936"/>
        <dbReference type="ChEBI" id="CHEBI:456216"/>
        <dbReference type="EC" id="2.7.2.8"/>
    </reaction>
</comment>
<dbReference type="EC" id="2.7.2.8" evidence="2"/>
<accession>D0MJZ1</accession>
<evidence type="ECO:0000256" key="2">
    <source>
        <dbReference type="ARBA" id="ARBA00013065"/>
    </source>
</evidence>
<sequence length="213" mass="23355">MRIGILYLDDRHLEDLLLVQRLARVLKQLPAPMVLVHGSGGRAEQLLEAEGYMPERREGVLVVQSAHERALVERGIRETNQRLVAGLNELLIPAVGIQGSDRGLLRRTATGALRVGRTAWLVQLLRQGVWPVVSTLVATETEQIVEAPAAEVLGALAGGCMSEVVIALLRNELEEPIGKVLKNKRIDFWIGQLEELPEAVKRGVFQGNNALSS</sequence>
<dbReference type="RefSeq" id="WP_012844410.1">
    <property type="nucleotide sequence ID" value="NC_013501.1"/>
</dbReference>
<keyword evidence="7" id="KW-1185">Reference proteome</keyword>
<dbReference type="EMBL" id="CP001807">
    <property type="protein sequence ID" value="ACY48799.1"/>
    <property type="molecule type" value="Genomic_DNA"/>
</dbReference>
<reference evidence="6 7" key="1">
    <citation type="journal article" date="2009" name="Stand. Genomic Sci.">
        <title>Complete genome sequence of Rhodothermus marinus type strain (R-10).</title>
        <authorList>
            <person name="Nolan M."/>
            <person name="Tindall B.J."/>
            <person name="Pomrenke H."/>
            <person name="Lapidus A."/>
            <person name="Copeland A."/>
            <person name="Glavina Del Rio T."/>
            <person name="Lucas S."/>
            <person name="Chen F."/>
            <person name="Tice H."/>
            <person name="Cheng J.F."/>
            <person name="Saunders E."/>
            <person name="Han C."/>
            <person name="Bruce D."/>
            <person name="Goodwin L."/>
            <person name="Chain P."/>
            <person name="Pitluck S."/>
            <person name="Ovchinikova G."/>
            <person name="Pati A."/>
            <person name="Ivanova N."/>
            <person name="Mavromatis K."/>
            <person name="Chen A."/>
            <person name="Palaniappan K."/>
            <person name="Land M."/>
            <person name="Hauser L."/>
            <person name="Chang Y.J."/>
            <person name="Jeffries C.D."/>
            <person name="Brettin T."/>
            <person name="Goker M."/>
            <person name="Bristow J."/>
            <person name="Eisen J.A."/>
            <person name="Markowitz V."/>
            <person name="Hugenholtz P."/>
            <person name="Kyrpides N.C."/>
            <person name="Klenk H.P."/>
            <person name="Detter J.C."/>
        </authorList>
    </citation>
    <scope>NUCLEOTIDE SEQUENCE [LARGE SCALE GENOMIC DNA]</scope>
    <source>
        <strain evidence="7">ATCC 43812 / DSM 4252 / R-10</strain>
    </source>
</reference>
<dbReference type="Proteomes" id="UP000002221">
    <property type="component" value="Chromosome"/>
</dbReference>
<dbReference type="InterPro" id="IPR036393">
    <property type="entry name" value="AceGlu_kinase-like_sf"/>
</dbReference>
<organism evidence="6 7">
    <name type="scientific">Rhodothermus marinus (strain ATCC 43812 / DSM 4252 / R-10)</name>
    <name type="common">Rhodothermus obamensis</name>
    <dbReference type="NCBI Taxonomy" id="518766"/>
    <lineage>
        <taxon>Bacteria</taxon>
        <taxon>Pseudomonadati</taxon>
        <taxon>Rhodothermota</taxon>
        <taxon>Rhodothermia</taxon>
        <taxon>Rhodothermales</taxon>
        <taxon>Rhodothermaceae</taxon>
        <taxon>Rhodothermus</taxon>
    </lineage>
</organism>
<evidence type="ECO:0000313" key="7">
    <source>
        <dbReference type="Proteomes" id="UP000002221"/>
    </source>
</evidence>
<comment type="pathway">
    <text evidence="1">Amino-acid biosynthesis; L-arginine biosynthesis; N(2)-acetyl-L-ornithine from L-glutamate: step 2/4.</text>
</comment>
<evidence type="ECO:0000259" key="5">
    <source>
        <dbReference type="Pfam" id="PF00696"/>
    </source>
</evidence>
<name>D0MJZ1_RHOM4</name>
<dbReference type="PANTHER" id="PTHR23342">
    <property type="entry name" value="N-ACETYLGLUTAMATE SYNTHASE"/>
    <property type="match status" value="1"/>
</dbReference>
<dbReference type="GO" id="GO:0006526">
    <property type="term" value="P:L-arginine biosynthetic process"/>
    <property type="evidence" value="ECO:0007669"/>
    <property type="project" value="TreeGrafter"/>
</dbReference>
<keyword evidence="3" id="KW-0808">Transferase</keyword>
<feature type="domain" description="Aspartate/glutamate/uridylate kinase" evidence="5">
    <location>
        <begin position="19"/>
        <end position="143"/>
    </location>
</feature>
<dbReference type="SUPFAM" id="SSF53633">
    <property type="entry name" value="Carbamate kinase-like"/>
    <property type="match status" value="1"/>
</dbReference>
<evidence type="ECO:0000313" key="6">
    <source>
        <dbReference type="EMBL" id="ACY48799.1"/>
    </source>
</evidence>
<evidence type="ECO:0000256" key="1">
    <source>
        <dbReference type="ARBA" id="ARBA00004828"/>
    </source>
</evidence>
<dbReference type="eggNOG" id="COG0548">
    <property type="taxonomic scope" value="Bacteria"/>
</dbReference>
<dbReference type="STRING" id="518766.Rmar_1916"/>
<evidence type="ECO:0000256" key="3">
    <source>
        <dbReference type="ARBA" id="ARBA00022679"/>
    </source>
</evidence>
<dbReference type="InterPro" id="IPR001048">
    <property type="entry name" value="Asp/Glu/Uridylate_kinase"/>
</dbReference>
<dbReference type="GO" id="GO:0003991">
    <property type="term" value="F:acetylglutamate kinase activity"/>
    <property type="evidence" value="ECO:0007669"/>
    <property type="project" value="UniProtKB-EC"/>
</dbReference>
<protein>
    <recommendedName>
        <fullName evidence="2">acetylglutamate kinase</fullName>
        <ecNumber evidence="2">2.7.2.8</ecNumber>
    </recommendedName>
</protein>
<dbReference type="KEGG" id="rmr:Rmar_1916"/>
<dbReference type="PANTHER" id="PTHR23342:SF0">
    <property type="entry name" value="N-ACETYLGLUTAMATE SYNTHASE, MITOCHONDRIAL"/>
    <property type="match status" value="1"/>
</dbReference>
<dbReference type="OrthoDB" id="1495732at2"/>